<protein>
    <recommendedName>
        <fullName evidence="2">Glycoamylase-like domain-containing protein</fullName>
    </recommendedName>
</protein>
<dbReference type="Pfam" id="PF10091">
    <property type="entry name" value="Glycoamylase"/>
    <property type="match status" value="1"/>
</dbReference>
<keyword evidence="4" id="KW-1185">Reference proteome</keyword>
<feature type="domain" description="Glycoamylase-like" evidence="2">
    <location>
        <begin position="197"/>
        <end position="417"/>
    </location>
</feature>
<dbReference type="Gene3D" id="1.50.10.140">
    <property type="match status" value="1"/>
</dbReference>
<evidence type="ECO:0000259" key="2">
    <source>
        <dbReference type="Pfam" id="PF10091"/>
    </source>
</evidence>
<dbReference type="AlphaFoldDB" id="A0A518IV09"/>
<proteinExistence type="predicted"/>
<feature type="signal peptide" evidence="1">
    <location>
        <begin position="1"/>
        <end position="20"/>
    </location>
</feature>
<dbReference type="PIRSF" id="PIRSF028431">
    <property type="entry name" value="UCP028431"/>
    <property type="match status" value="1"/>
</dbReference>
<evidence type="ECO:0000313" key="4">
    <source>
        <dbReference type="Proteomes" id="UP000316770"/>
    </source>
</evidence>
<dbReference type="EMBL" id="CP036318">
    <property type="protein sequence ID" value="QDV56922.1"/>
    <property type="molecule type" value="Genomic_DNA"/>
</dbReference>
<dbReference type="RefSeq" id="WP_145285892.1">
    <property type="nucleotide sequence ID" value="NZ_CP036318.1"/>
</dbReference>
<gene>
    <name evidence="3" type="ORF">Mal33_29230</name>
</gene>
<sequence length="435" mass="48452" precursor="true">MKRRSFLFVSGLSLPPLVQAANADVVARDDGLFLRDMQQRCYRYFLEASHPATGLVSDRSAADGSRASEHSSIAACGFGLAAHAIAADQEWLPRGEIAERVEVLLRTLVERADHERGFLYHFLNRADARRTWNSEASTIDTALVIAGAMTAAGCFSEERSIVALADALYRRVEWTWMLGSDDCLHMGWTPEDGTIPHRWDHFSELLILVLLAIGAPENPIPPRCWQAWNRRPILTFGDTSFLSYPPLFVHQYPAAFFDFRRFRSPSGRSYFDNAVTAHLAQIQFMTDLGNKYPDQLGHYGPRLWGLTSSDSDAGYRDWGGPYQDGRCEPDRGIDGTLVPSAAAGGLPFVPRQAMETLRYQESQFGDAIYGRYGFVNAHNPASGWIDSDVIGIDTGISLLMAENLISGSVWDWFGRHPAAIRGLRLAGFSRDEQID</sequence>
<reference evidence="3 4" key="1">
    <citation type="submission" date="2019-02" db="EMBL/GenBank/DDBJ databases">
        <title>Deep-cultivation of Planctomycetes and their phenomic and genomic characterization uncovers novel biology.</title>
        <authorList>
            <person name="Wiegand S."/>
            <person name="Jogler M."/>
            <person name="Boedeker C."/>
            <person name="Pinto D."/>
            <person name="Vollmers J."/>
            <person name="Rivas-Marin E."/>
            <person name="Kohn T."/>
            <person name="Peeters S.H."/>
            <person name="Heuer A."/>
            <person name="Rast P."/>
            <person name="Oberbeckmann S."/>
            <person name="Bunk B."/>
            <person name="Jeske O."/>
            <person name="Meyerdierks A."/>
            <person name="Storesund J.E."/>
            <person name="Kallscheuer N."/>
            <person name="Luecker S."/>
            <person name="Lage O.M."/>
            <person name="Pohl T."/>
            <person name="Merkel B.J."/>
            <person name="Hornburger P."/>
            <person name="Mueller R.-W."/>
            <person name="Bruemmer F."/>
            <person name="Labrenz M."/>
            <person name="Spormann A.M."/>
            <person name="Op den Camp H."/>
            <person name="Overmann J."/>
            <person name="Amann R."/>
            <person name="Jetten M.S.M."/>
            <person name="Mascher T."/>
            <person name="Medema M.H."/>
            <person name="Devos D.P."/>
            <person name="Kaster A.-K."/>
            <person name="Ovreas L."/>
            <person name="Rohde M."/>
            <person name="Galperin M.Y."/>
            <person name="Jogler C."/>
        </authorList>
    </citation>
    <scope>NUCLEOTIDE SEQUENCE [LARGE SCALE GENOMIC DNA]</scope>
    <source>
        <strain evidence="3 4">Mal33</strain>
    </source>
</reference>
<evidence type="ECO:0000256" key="1">
    <source>
        <dbReference type="SAM" id="SignalP"/>
    </source>
</evidence>
<keyword evidence="1" id="KW-0732">Signal</keyword>
<dbReference type="InterPro" id="IPR016883">
    <property type="entry name" value="UCP028431"/>
</dbReference>
<dbReference type="InterPro" id="IPR019282">
    <property type="entry name" value="Glycoamylase-like_cons_dom"/>
</dbReference>
<evidence type="ECO:0000313" key="3">
    <source>
        <dbReference type="EMBL" id="QDV56922.1"/>
    </source>
</evidence>
<name>A0A518IV09_9BACT</name>
<organism evidence="3 4">
    <name type="scientific">Rosistilla oblonga</name>
    <dbReference type="NCBI Taxonomy" id="2527990"/>
    <lineage>
        <taxon>Bacteria</taxon>
        <taxon>Pseudomonadati</taxon>
        <taxon>Planctomycetota</taxon>
        <taxon>Planctomycetia</taxon>
        <taxon>Pirellulales</taxon>
        <taxon>Pirellulaceae</taxon>
        <taxon>Rosistilla</taxon>
    </lineage>
</organism>
<dbReference type="Proteomes" id="UP000316770">
    <property type="component" value="Chromosome"/>
</dbReference>
<feature type="chain" id="PRO_5021884015" description="Glycoamylase-like domain-containing protein" evidence="1">
    <location>
        <begin position="21"/>
        <end position="435"/>
    </location>
</feature>
<accession>A0A518IV09</accession>